<reference evidence="1" key="1">
    <citation type="journal article" date="2015" name="Microbes Infect.">
        <title>Whole genome PCR scanning (WGPS) of Coxiella burnetii strains from ruminants.</title>
        <authorList>
            <person name="Sidi-Boumedine K."/>
            <person name="Adam G."/>
            <person name="Angen O."/>
            <person name="Aspan A."/>
            <person name="Bossers A."/>
            <person name="Roest H.J."/>
            <person name="Prigent M."/>
            <person name="Thiery R."/>
            <person name="Rousset E."/>
        </authorList>
    </citation>
    <scope>NUCLEOTIDE SEQUENCE</scope>
    <source>
        <strain evidence="1">EVC13</strain>
    </source>
</reference>
<protein>
    <submittedName>
        <fullName evidence="1">Uncharacterized protein</fullName>
    </submittedName>
</protein>
<dbReference type="PATRIC" id="fig|777.21.peg.281"/>
<gene>
    <name evidence="1" type="ORF">CBU_0217a</name>
</gene>
<sequence>MAIPHRRESRRALLARCTVCAGSPPARGRRESGDDGFKFLVFTTCE</sequence>
<name>A0A0M5LHP0_COXBE</name>
<evidence type="ECO:0000313" key="1">
    <source>
        <dbReference type="EMBL" id="ALE59687.1"/>
    </source>
</evidence>
<dbReference type="AlphaFoldDB" id="A0A0M5LHP0"/>
<dbReference type="EMBL" id="KT381467">
    <property type="protein sequence ID" value="ALE59687.1"/>
    <property type="molecule type" value="Genomic_DNA"/>
</dbReference>
<accession>A0A0M5LHP0</accession>
<organism evidence="1">
    <name type="scientific">Coxiella burnetii</name>
    <dbReference type="NCBI Taxonomy" id="777"/>
    <lineage>
        <taxon>Bacteria</taxon>
        <taxon>Pseudomonadati</taxon>
        <taxon>Pseudomonadota</taxon>
        <taxon>Gammaproteobacteria</taxon>
        <taxon>Legionellales</taxon>
        <taxon>Coxiellaceae</taxon>
        <taxon>Coxiella</taxon>
    </lineage>
</organism>
<proteinExistence type="predicted"/>